<dbReference type="InterPro" id="IPR029787">
    <property type="entry name" value="Nucleotide_cyclase"/>
</dbReference>
<dbReference type="GO" id="GO:0005886">
    <property type="term" value="C:plasma membrane"/>
    <property type="evidence" value="ECO:0007669"/>
    <property type="project" value="TreeGrafter"/>
</dbReference>
<dbReference type="EC" id="2.7.7.65" evidence="2"/>
<dbReference type="InterPro" id="IPR013655">
    <property type="entry name" value="PAS_fold_3"/>
</dbReference>
<evidence type="ECO:0000313" key="6">
    <source>
        <dbReference type="EMBL" id="NMT62308.1"/>
    </source>
</evidence>
<dbReference type="NCBIfam" id="TIGR00254">
    <property type="entry name" value="GGDEF"/>
    <property type="match status" value="1"/>
</dbReference>
<dbReference type="CDD" id="cd00130">
    <property type="entry name" value="PAS"/>
    <property type="match status" value="1"/>
</dbReference>
<dbReference type="GO" id="GO:0043709">
    <property type="term" value="P:cell adhesion involved in single-species biofilm formation"/>
    <property type="evidence" value="ECO:0007669"/>
    <property type="project" value="TreeGrafter"/>
</dbReference>
<feature type="domain" description="GGDEF" evidence="5">
    <location>
        <begin position="285"/>
        <end position="417"/>
    </location>
</feature>
<dbReference type="InterPro" id="IPR013656">
    <property type="entry name" value="PAS_4"/>
</dbReference>
<dbReference type="EMBL" id="JABCKY010000001">
    <property type="protein sequence ID" value="NMT62308.1"/>
    <property type="molecule type" value="Genomic_DNA"/>
</dbReference>
<keyword evidence="7" id="KW-1185">Reference proteome</keyword>
<comment type="catalytic activity">
    <reaction evidence="4">
        <text>2 GTP = 3',3'-c-di-GMP + 2 diphosphate</text>
        <dbReference type="Rhea" id="RHEA:24898"/>
        <dbReference type="ChEBI" id="CHEBI:33019"/>
        <dbReference type="ChEBI" id="CHEBI:37565"/>
        <dbReference type="ChEBI" id="CHEBI:58805"/>
        <dbReference type="EC" id="2.7.7.65"/>
    </reaction>
</comment>
<dbReference type="Pfam" id="PF08448">
    <property type="entry name" value="PAS_4"/>
    <property type="match status" value="1"/>
</dbReference>
<evidence type="ECO:0000256" key="3">
    <source>
        <dbReference type="ARBA" id="ARBA00022777"/>
    </source>
</evidence>
<gene>
    <name evidence="6" type="ORF">HIU99_01740</name>
</gene>
<organism evidence="6 7">
    <name type="scientific">Marinobacter orientalis</name>
    <dbReference type="NCBI Taxonomy" id="1928859"/>
    <lineage>
        <taxon>Bacteria</taxon>
        <taxon>Pseudomonadati</taxon>
        <taxon>Pseudomonadota</taxon>
        <taxon>Gammaproteobacteria</taxon>
        <taxon>Pseudomonadales</taxon>
        <taxon>Marinobacteraceae</taxon>
        <taxon>Marinobacter</taxon>
    </lineage>
</organism>
<dbReference type="GO" id="GO:0016301">
    <property type="term" value="F:kinase activity"/>
    <property type="evidence" value="ECO:0007669"/>
    <property type="project" value="UniProtKB-KW"/>
</dbReference>
<dbReference type="PROSITE" id="PS50887">
    <property type="entry name" value="GGDEF"/>
    <property type="match status" value="1"/>
</dbReference>
<evidence type="ECO:0000256" key="2">
    <source>
        <dbReference type="ARBA" id="ARBA00012528"/>
    </source>
</evidence>
<keyword evidence="3" id="KW-0418">Kinase</keyword>
<dbReference type="PANTHER" id="PTHR45138">
    <property type="entry name" value="REGULATORY COMPONENTS OF SENSORY TRANSDUCTION SYSTEM"/>
    <property type="match status" value="1"/>
</dbReference>
<dbReference type="InterPro" id="IPR050469">
    <property type="entry name" value="Diguanylate_Cyclase"/>
</dbReference>
<dbReference type="RefSeq" id="WP_135953706.1">
    <property type="nucleotide sequence ID" value="NZ_JABCKY010000001.1"/>
</dbReference>
<dbReference type="InterPro" id="IPR035965">
    <property type="entry name" value="PAS-like_dom_sf"/>
</dbReference>
<keyword evidence="3" id="KW-0808">Transferase</keyword>
<dbReference type="NCBIfam" id="TIGR00229">
    <property type="entry name" value="sensory_box"/>
    <property type="match status" value="2"/>
</dbReference>
<dbReference type="GO" id="GO:0052621">
    <property type="term" value="F:diguanylate cyclase activity"/>
    <property type="evidence" value="ECO:0007669"/>
    <property type="project" value="UniProtKB-EC"/>
</dbReference>
<dbReference type="OrthoDB" id="9812260at2"/>
<evidence type="ECO:0000256" key="4">
    <source>
        <dbReference type="ARBA" id="ARBA00034247"/>
    </source>
</evidence>
<dbReference type="Proteomes" id="UP000567186">
    <property type="component" value="Unassembled WGS sequence"/>
</dbReference>
<dbReference type="InterPro" id="IPR043128">
    <property type="entry name" value="Rev_trsase/Diguanyl_cyclase"/>
</dbReference>
<name>A0A7Y0RAU3_9GAMM</name>
<accession>A0A7Y0RAU3</accession>
<dbReference type="InterPro" id="IPR000160">
    <property type="entry name" value="GGDEF_dom"/>
</dbReference>
<protein>
    <recommendedName>
        <fullName evidence="2">diguanylate cyclase</fullName>
        <ecNumber evidence="2">2.7.7.65</ecNumber>
    </recommendedName>
</protein>
<dbReference type="SUPFAM" id="SSF55073">
    <property type="entry name" value="Nucleotide cyclase"/>
    <property type="match status" value="1"/>
</dbReference>
<proteinExistence type="predicted"/>
<dbReference type="SMART" id="SM00091">
    <property type="entry name" value="PAS"/>
    <property type="match status" value="2"/>
</dbReference>
<dbReference type="SUPFAM" id="SSF55785">
    <property type="entry name" value="PYP-like sensor domain (PAS domain)"/>
    <property type="match status" value="2"/>
</dbReference>
<dbReference type="AlphaFoldDB" id="A0A7Y0RAU3"/>
<dbReference type="Pfam" id="PF08447">
    <property type="entry name" value="PAS_3"/>
    <property type="match status" value="1"/>
</dbReference>
<evidence type="ECO:0000259" key="5">
    <source>
        <dbReference type="PROSITE" id="PS50887"/>
    </source>
</evidence>
<dbReference type="FunFam" id="3.30.70.270:FF:000001">
    <property type="entry name" value="Diguanylate cyclase domain protein"/>
    <property type="match status" value="1"/>
</dbReference>
<dbReference type="GO" id="GO:1902201">
    <property type="term" value="P:negative regulation of bacterial-type flagellum-dependent cell motility"/>
    <property type="evidence" value="ECO:0007669"/>
    <property type="project" value="TreeGrafter"/>
</dbReference>
<reference evidence="6 7" key="1">
    <citation type="submission" date="2020-04" db="EMBL/GenBank/DDBJ databases">
        <title>Marinobacter oceani sp. nov., isolated from marine solar saltern.</title>
        <authorList>
            <person name="Chen X.-Y."/>
        </authorList>
    </citation>
    <scope>NUCLEOTIDE SEQUENCE [LARGE SCALE GENOMIC DNA]</scope>
    <source>
        <strain evidence="6 7">W62</strain>
    </source>
</reference>
<comment type="caution">
    <text evidence="6">The sequence shown here is derived from an EMBL/GenBank/DDBJ whole genome shotgun (WGS) entry which is preliminary data.</text>
</comment>
<comment type="cofactor">
    <cofactor evidence="1">
        <name>Mg(2+)</name>
        <dbReference type="ChEBI" id="CHEBI:18420"/>
    </cofactor>
</comment>
<dbReference type="PANTHER" id="PTHR45138:SF9">
    <property type="entry name" value="DIGUANYLATE CYCLASE DGCM-RELATED"/>
    <property type="match status" value="1"/>
</dbReference>
<dbReference type="CDD" id="cd01949">
    <property type="entry name" value="GGDEF"/>
    <property type="match status" value="1"/>
</dbReference>
<dbReference type="InterPro" id="IPR000014">
    <property type="entry name" value="PAS"/>
</dbReference>
<dbReference type="Gene3D" id="3.30.70.270">
    <property type="match status" value="1"/>
</dbReference>
<dbReference type="SMART" id="SM00267">
    <property type="entry name" value="GGDEF"/>
    <property type="match status" value="1"/>
</dbReference>
<evidence type="ECO:0000256" key="1">
    <source>
        <dbReference type="ARBA" id="ARBA00001946"/>
    </source>
</evidence>
<dbReference type="Pfam" id="PF00990">
    <property type="entry name" value="GGDEF"/>
    <property type="match status" value="1"/>
</dbReference>
<sequence length="417" mass="46853">MKNNDLDWWLDLVPDAALVVGQDQMVVAANARADAMFGAPQGALRSRALEVLIPEASRQAHRQHVAGFFRQQTCRAMGSGLRLQGQRLDGQLRPMDIMLNRIQVANQELTMVVIRDDSERVAMVKLGDELAATTARLARAQEVGGLGWWEYDSDGQRLIWSPMVPAILGVPEEVEPSLALVAEQCHQDDRPHLRALHQNLMKAPGTCLTYRIRRPDGELRWIRETIDHGTGNRVLGVMRDITTEKTLEDRLRAESTIDDLTGLYNRKQFNRDLKSRYADYTRLNRNTSMIMYDFDHFKNINDCHGHLMGDNVLRQAAEIVAGQLRASDNAYRLGGEEFAIIIGNTGPGDARKLAERVRSSVEAARFRLGDSIVRATVSLGISQFRASDTNFEDIFRRADEAVYQSKSASRNTVRVVA</sequence>
<dbReference type="Gene3D" id="3.30.450.20">
    <property type="entry name" value="PAS domain"/>
    <property type="match status" value="2"/>
</dbReference>
<evidence type="ECO:0000313" key="7">
    <source>
        <dbReference type="Proteomes" id="UP000567186"/>
    </source>
</evidence>